<feature type="transmembrane region" description="Helical" evidence="1">
    <location>
        <begin position="12"/>
        <end position="33"/>
    </location>
</feature>
<dbReference type="Proteomes" id="UP000319466">
    <property type="component" value="Segment"/>
</dbReference>
<organism evidence="2 3">
    <name type="scientific">Aeromonas phage LAh_6</name>
    <dbReference type="NCBI Taxonomy" id="2591030"/>
    <lineage>
        <taxon>Viruses</taxon>
        <taxon>Duplodnaviria</taxon>
        <taxon>Heunggongvirae</taxon>
        <taxon>Uroviricota</taxon>
        <taxon>Caudoviricetes</taxon>
        <taxon>Grimontviridae</taxon>
        <taxon>Lahexavirus</taxon>
        <taxon>Lahexavirus LAh6</taxon>
    </lineage>
</organism>
<keyword evidence="1" id="KW-0812">Transmembrane</keyword>
<name>A0A513ZZZ9_9CAUD</name>
<gene>
    <name evidence="2" type="ORF">LAh6_102</name>
</gene>
<proteinExistence type="predicted"/>
<protein>
    <submittedName>
        <fullName evidence="2">Uncharacterized protein</fullName>
    </submittedName>
</protein>
<reference evidence="2 3" key="1">
    <citation type="submission" date="2019-04" db="EMBL/GenBank/DDBJ databases">
        <title>Novel bacteriophages capable of disrupting biofilms from clinical strains of Aeromonas hydrophila with intrinsic antibiotic resistance.</title>
        <authorList>
            <person name="Kabwe M."/>
            <person name="Brown T.L."/>
            <person name="Speirs L."/>
            <person name="Ku H."/>
            <person name="Leach M."/>
            <person name="Chan H.T."/>
            <person name="Petrovski S."/>
            <person name="Lock P."/>
            <person name="Tucci J."/>
        </authorList>
    </citation>
    <scope>NUCLEOTIDE SEQUENCE [LARGE SCALE GENOMIC DNA]</scope>
</reference>
<keyword evidence="1" id="KW-1133">Transmembrane helix</keyword>
<evidence type="ECO:0000313" key="2">
    <source>
        <dbReference type="EMBL" id="QDH46583.1"/>
    </source>
</evidence>
<keyword evidence="1" id="KW-0472">Membrane</keyword>
<keyword evidence="3" id="KW-1185">Reference proteome</keyword>
<evidence type="ECO:0000313" key="3">
    <source>
        <dbReference type="Proteomes" id="UP000319466"/>
    </source>
</evidence>
<evidence type="ECO:0000256" key="1">
    <source>
        <dbReference type="SAM" id="Phobius"/>
    </source>
</evidence>
<accession>A0A513ZZZ9</accession>
<sequence length="84" mass="9814">MARISLRGFNMPLWMYVSGFLITLIVVATVIVIKDETEVVMKDFSSLWALFLCAVWPIAWSLFMIDVLFTMLVMTIKYLVERFK</sequence>
<dbReference type="EMBL" id="MK838112">
    <property type="protein sequence ID" value="QDH46583.1"/>
    <property type="molecule type" value="Genomic_DNA"/>
</dbReference>
<feature type="transmembrane region" description="Helical" evidence="1">
    <location>
        <begin position="45"/>
        <end position="74"/>
    </location>
</feature>